<dbReference type="Proteomes" id="UP000053317">
    <property type="component" value="Unassembled WGS sequence"/>
</dbReference>
<dbReference type="PROSITE" id="PS50850">
    <property type="entry name" value="MFS"/>
    <property type="match status" value="1"/>
</dbReference>
<dbReference type="Pfam" id="PF02936">
    <property type="entry name" value="COX4"/>
    <property type="match status" value="1"/>
</dbReference>
<dbReference type="GO" id="GO:0006123">
    <property type="term" value="P:mitochondrial electron transport, cytochrome c to oxygen"/>
    <property type="evidence" value="ECO:0007669"/>
    <property type="project" value="InterPro"/>
</dbReference>
<evidence type="ECO:0000256" key="12">
    <source>
        <dbReference type="ARBA" id="ARBA00023136"/>
    </source>
</evidence>
<keyword evidence="18" id="KW-1185">Reference proteome</keyword>
<dbReference type="InterPro" id="IPR011701">
    <property type="entry name" value="MFS"/>
</dbReference>
<dbReference type="SUPFAM" id="SSF103473">
    <property type="entry name" value="MFS general substrate transporter"/>
    <property type="match status" value="1"/>
</dbReference>
<comment type="similarity">
    <text evidence="5">Belongs to the cytochrome c oxidase IV family.</text>
</comment>
<feature type="transmembrane region" description="Helical" evidence="15">
    <location>
        <begin position="500"/>
        <end position="526"/>
    </location>
</feature>
<dbReference type="InterPro" id="IPR036259">
    <property type="entry name" value="MFS_trans_sf"/>
</dbReference>
<comment type="similarity">
    <text evidence="4">Belongs to the major facilitator superfamily. Monocarboxylate porter (TC 2.A.1.13) family.</text>
</comment>
<keyword evidence="6 15" id="KW-0812">Transmembrane</keyword>
<keyword evidence="7" id="KW-0999">Mitochondrion inner membrane</keyword>
<dbReference type="CDD" id="cd00922">
    <property type="entry name" value="Cyt_c_Oxidase_IV"/>
    <property type="match status" value="1"/>
</dbReference>
<dbReference type="GO" id="GO:0022857">
    <property type="term" value="F:transmembrane transporter activity"/>
    <property type="evidence" value="ECO:0007669"/>
    <property type="project" value="InterPro"/>
</dbReference>
<keyword evidence="12 15" id="KW-0472">Membrane</keyword>
<feature type="transmembrane region" description="Helical" evidence="15">
    <location>
        <begin position="443"/>
        <end position="463"/>
    </location>
</feature>
<organism evidence="17 18">
    <name type="scientific">Phaeomoniella chlamydospora</name>
    <name type="common">Phaeoacremonium chlamydosporum</name>
    <dbReference type="NCBI Taxonomy" id="158046"/>
    <lineage>
        <taxon>Eukaryota</taxon>
        <taxon>Fungi</taxon>
        <taxon>Dikarya</taxon>
        <taxon>Ascomycota</taxon>
        <taxon>Pezizomycotina</taxon>
        <taxon>Eurotiomycetes</taxon>
        <taxon>Chaetothyriomycetidae</taxon>
        <taxon>Phaeomoniellales</taxon>
        <taxon>Phaeomoniellaceae</taxon>
        <taxon>Phaeomoniella</taxon>
    </lineage>
</organism>
<dbReference type="EMBL" id="LCWF01000013">
    <property type="protein sequence ID" value="KKY28457.1"/>
    <property type="molecule type" value="Genomic_DNA"/>
</dbReference>
<evidence type="ECO:0000256" key="9">
    <source>
        <dbReference type="ARBA" id="ARBA00022989"/>
    </source>
</evidence>
<dbReference type="Gene3D" id="1.20.1250.20">
    <property type="entry name" value="MFS general substrate transporter like domains"/>
    <property type="match status" value="2"/>
</dbReference>
<dbReference type="GO" id="GO:0005743">
    <property type="term" value="C:mitochondrial inner membrane"/>
    <property type="evidence" value="ECO:0007669"/>
    <property type="project" value="UniProtKB-SubCell"/>
</dbReference>
<reference evidence="17 18" key="1">
    <citation type="submission" date="2015-05" db="EMBL/GenBank/DDBJ databases">
        <title>Distinctive expansion of gene families associated with plant cell wall degradation and secondary metabolism in the genomes of grapevine trunk pathogens.</title>
        <authorList>
            <person name="Lawrence D.P."/>
            <person name="Travadon R."/>
            <person name="Rolshausen P.E."/>
            <person name="Baumgartner K."/>
        </authorList>
    </citation>
    <scope>NUCLEOTIDE SEQUENCE [LARGE SCALE GENOMIC DNA]</scope>
    <source>
        <strain evidence="17">UCRPC4</strain>
    </source>
</reference>
<feature type="transmembrane region" description="Helical" evidence="15">
    <location>
        <begin position="367"/>
        <end position="388"/>
    </location>
</feature>
<name>A0A0G2F0W4_PHACM</name>
<evidence type="ECO:0000313" key="17">
    <source>
        <dbReference type="EMBL" id="KKY28457.1"/>
    </source>
</evidence>
<keyword evidence="11" id="KW-0496">Mitochondrion</keyword>
<keyword evidence="10" id="KW-0560">Oxidoreductase</keyword>
<comment type="caution">
    <text evidence="17">The sequence shown here is derived from an EMBL/GenBank/DDBJ whole genome shotgun (WGS) entry which is preliminary data.</text>
</comment>
<evidence type="ECO:0000313" key="18">
    <source>
        <dbReference type="Proteomes" id="UP000053317"/>
    </source>
</evidence>
<dbReference type="Pfam" id="PF07690">
    <property type="entry name" value="MFS_1"/>
    <property type="match status" value="1"/>
</dbReference>
<evidence type="ECO:0000256" key="6">
    <source>
        <dbReference type="ARBA" id="ARBA00022692"/>
    </source>
</evidence>
<dbReference type="InterPro" id="IPR004203">
    <property type="entry name" value="Cyt_c_oxidase_su4_fam"/>
</dbReference>
<evidence type="ECO:0000256" key="7">
    <source>
        <dbReference type="ARBA" id="ARBA00022792"/>
    </source>
</evidence>
<dbReference type="OrthoDB" id="6499973at2759"/>
<comment type="subcellular location">
    <subcellularLocation>
        <location evidence="1">Membrane</location>
        <topology evidence="1">Multi-pass membrane protein</topology>
    </subcellularLocation>
    <subcellularLocation>
        <location evidence="2">Mitochondrion inner membrane</location>
        <topology evidence="2">Single-pass membrane protein</topology>
    </subcellularLocation>
</comment>
<evidence type="ECO:0000256" key="13">
    <source>
        <dbReference type="ARBA" id="ARBA00081365"/>
    </source>
</evidence>
<dbReference type="PANTHER" id="PTHR11360:SF305">
    <property type="entry name" value="MAJOR FACILITATOR SUPERFAMILY (MFS) PROFILE DOMAIN-CONTAINING PROTEIN"/>
    <property type="match status" value="1"/>
</dbReference>
<feature type="transmembrane region" description="Helical" evidence="15">
    <location>
        <begin position="248"/>
        <end position="266"/>
    </location>
</feature>
<evidence type="ECO:0000256" key="14">
    <source>
        <dbReference type="SAM" id="MobiDB-lite"/>
    </source>
</evidence>
<keyword evidence="9 15" id="KW-1133">Transmembrane helix</keyword>
<feature type="domain" description="Major facilitator superfamily (MFS) profile" evidence="16">
    <location>
        <begin position="409"/>
        <end position="603"/>
    </location>
</feature>
<evidence type="ECO:0000256" key="11">
    <source>
        <dbReference type="ARBA" id="ARBA00023128"/>
    </source>
</evidence>
<evidence type="ECO:0000259" key="16">
    <source>
        <dbReference type="PROSITE" id="PS50850"/>
    </source>
</evidence>
<evidence type="ECO:0000256" key="3">
    <source>
        <dbReference type="ARBA" id="ARBA00004673"/>
    </source>
</evidence>
<feature type="transmembrane region" description="Helical" evidence="15">
    <location>
        <begin position="573"/>
        <end position="593"/>
    </location>
</feature>
<evidence type="ECO:0000256" key="8">
    <source>
        <dbReference type="ARBA" id="ARBA00022946"/>
    </source>
</evidence>
<evidence type="ECO:0000256" key="10">
    <source>
        <dbReference type="ARBA" id="ARBA00023002"/>
    </source>
</evidence>
<proteinExistence type="inferred from homology"/>
<keyword evidence="8" id="KW-0809">Transit peptide</keyword>
<evidence type="ECO:0000256" key="5">
    <source>
        <dbReference type="ARBA" id="ARBA00008135"/>
    </source>
</evidence>
<evidence type="ECO:0000256" key="1">
    <source>
        <dbReference type="ARBA" id="ARBA00004141"/>
    </source>
</evidence>
<feature type="transmembrane region" description="Helical" evidence="15">
    <location>
        <begin position="340"/>
        <end position="361"/>
    </location>
</feature>
<feature type="compositionally biased region" description="Low complexity" evidence="14">
    <location>
        <begin position="34"/>
        <end position="45"/>
    </location>
</feature>
<dbReference type="InterPro" id="IPR050327">
    <property type="entry name" value="Proton-linked_MCT"/>
</dbReference>
<dbReference type="GO" id="GO:0045277">
    <property type="term" value="C:respiratory chain complex IV"/>
    <property type="evidence" value="ECO:0007669"/>
    <property type="project" value="InterPro"/>
</dbReference>
<reference evidence="17 18" key="2">
    <citation type="submission" date="2015-05" db="EMBL/GenBank/DDBJ databases">
        <authorList>
            <person name="Morales-Cruz A."/>
            <person name="Amrine K.C."/>
            <person name="Cantu D."/>
        </authorList>
    </citation>
    <scope>NUCLEOTIDE SEQUENCE [LARGE SCALE GENOMIC DNA]</scope>
    <source>
        <strain evidence="17">UCRPC4</strain>
    </source>
</reference>
<sequence>MMLRTIPRAAPRATTTTSLARYISSAARPTASTFTSSASSSAQAAVPNGQQQSRSAHAISNPTLAGIEKRWEHMPPQEQAELWMQLRDRMKVDWNELTLQEKKAAWWIAFGPHGPRALAPPGEWRSIFFLTAVGCAVSAVIFFGIHAFAKPPPKTMTKEWQEATNEYLKISSPDNLTPRTSQTNNDDEIHDAAAATLLADSAAPEGGYGWIIVAAASVINFWTTGTTYSWGILQAALLEQNAKLSSSTVSFVGSLWVASVAFLALINARIIRYVGARNAALTGLTSLGMGEILSGFTTNDIGGLFVTTGVVMGIGSSLCFMVNSVVPAQYFVAKRGIANGIVYAAAGLGGAICTILMNALVNKLGPAWAYRITGFLTLATGLPAAWLIEERTPIRRGGFVEWSLFREVRFVLLFLAGGLATFPLMVAPFFLPTYSTSVGLSSGTGAALVAAFNLSSAAGRIAFGYFCDIGGPVNSLLLSQLLGAISMLSIWPVAESFAPLVAFAIINGIANGGFFSTMPTVVGNVFGSARVSVAMGMIITSWAGGYLMGAPIAGYLLDAYGGPDSTLQAYHPAIFYAGSLSLGAAGLVLMARFKLNRRLFAKV</sequence>
<dbReference type="InterPro" id="IPR020846">
    <property type="entry name" value="MFS_dom"/>
</dbReference>
<feature type="transmembrane region" description="Helical" evidence="15">
    <location>
        <begin position="127"/>
        <end position="149"/>
    </location>
</feature>
<dbReference type="SUPFAM" id="SSF81406">
    <property type="entry name" value="Mitochondrial cytochrome c oxidase subunit IV"/>
    <property type="match status" value="1"/>
</dbReference>
<feature type="transmembrane region" description="Helical" evidence="15">
    <location>
        <begin position="475"/>
        <end position="494"/>
    </location>
</feature>
<dbReference type="FunFam" id="1.10.442.10:FF:000002">
    <property type="entry name" value="Cytochrome c oxidase subunit V"/>
    <property type="match status" value="1"/>
</dbReference>
<feature type="transmembrane region" description="Helical" evidence="15">
    <location>
        <begin position="533"/>
        <end position="553"/>
    </location>
</feature>
<evidence type="ECO:0000256" key="4">
    <source>
        <dbReference type="ARBA" id="ARBA00006727"/>
    </source>
</evidence>
<feature type="region of interest" description="Disordered" evidence="14">
    <location>
        <begin position="34"/>
        <end position="57"/>
    </location>
</feature>
<dbReference type="AlphaFoldDB" id="A0A0G2F0W4"/>
<evidence type="ECO:0000256" key="15">
    <source>
        <dbReference type="SAM" id="Phobius"/>
    </source>
</evidence>
<gene>
    <name evidence="17" type="ORF">UCRPC4_g00626</name>
</gene>
<feature type="transmembrane region" description="Helical" evidence="15">
    <location>
        <begin position="303"/>
        <end position="328"/>
    </location>
</feature>
<evidence type="ECO:0000256" key="2">
    <source>
        <dbReference type="ARBA" id="ARBA00004434"/>
    </source>
</evidence>
<protein>
    <recommendedName>
        <fullName evidence="13">Cytochrome c oxidase polypeptide V</fullName>
    </recommendedName>
</protein>
<dbReference type="PANTHER" id="PTHR11360">
    <property type="entry name" value="MONOCARBOXYLATE TRANSPORTER"/>
    <property type="match status" value="1"/>
</dbReference>
<dbReference type="InterPro" id="IPR036639">
    <property type="entry name" value="Cyt_c_oxidase_su4_sf"/>
</dbReference>
<dbReference type="GO" id="GO:0016491">
    <property type="term" value="F:oxidoreductase activity"/>
    <property type="evidence" value="ECO:0007669"/>
    <property type="project" value="UniProtKB-KW"/>
</dbReference>
<dbReference type="Gene3D" id="1.10.442.10">
    <property type="entry name" value="Cytochrome c oxidase subunit IV"/>
    <property type="match status" value="1"/>
</dbReference>
<comment type="pathway">
    <text evidence="3">Energy metabolism; oxidative phosphorylation.</text>
</comment>
<feature type="transmembrane region" description="Helical" evidence="15">
    <location>
        <begin position="408"/>
        <end position="431"/>
    </location>
</feature>
<feature type="compositionally biased region" description="Polar residues" evidence="14">
    <location>
        <begin position="48"/>
        <end position="57"/>
    </location>
</feature>
<accession>A0A0G2F0W4</accession>